<evidence type="ECO:0000313" key="2">
    <source>
        <dbReference type="EMBL" id="QDT08527.1"/>
    </source>
</evidence>
<gene>
    <name evidence="2" type="ORF">K239x_04660</name>
</gene>
<keyword evidence="3" id="KW-1185">Reference proteome</keyword>
<accession>A0A517NN24</accession>
<keyword evidence="1" id="KW-0812">Transmembrane</keyword>
<protein>
    <submittedName>
        <fullName evidence="2">Uncharacterized protein</fullName>
    </submittedName>
</protein>
<name>A0A517NN24_9BACT</name>
<keyword evidence="1" id="KW-0472">Membrane</keyword>
<dbReference type="EMBL" id="CP036526">
    <property type="protein sequence ID" value="QDT08527.1"/>
    <property type="molecule type" value="Genomic_DNA"/>
</dbReference>
<organism evidence="2 3">
    <name type="scientific">Stieleria marina</name>
    <dbReference type="NCBI Taxonomy" id="1930275"/>
    <lineage>
        <taxon>Bacteria</taxon>
        <taxon>Pseudomonadati</taxon>
        <taxon>Planctomycetota</taxon>
        <taxon>Planctomycetia</taxon>
        <taxon>Pirellulales</taxon>
        <taxon>Pirellulaceae</taxon>
        <taxon>Stieleria</taxon>
    </lineage>
</organism>
<evidence type="ECO:0000313" key="3">
    <source>
        <dbReference type="Proteomes" id="UP000319817"/>
    </source>
</evidence>
<dbReference type="AlphaFoldDB" id="A0A517NN24"/>
<dbReference type="Proteomes" id="UP000319817">
    <property type="component" value="Chromosome"/>
</dbReference>
<reference evidence="2 3" key="1">
    <citation type="submission" date="2019-02" db="EMBL/GenBank/DDBJ databases">
        <title>Deep-cultivation of Planctomycetes and their phenomic and genomic characterization uncovers novel biology.</title>
        <authorList>
            <person name="Wiegand S."/>
            <person name="Jogler M."/>
            <person name="Boedeker C."/>
            <person name="Pinto D."/>
            <person name="Vollmers J."/>
            <person name="Rivas-Marin E."/>
            <person name="Kohn T."/>
            <person name="Peeters S.H."/>
            <person name="Heuer A."/>
            <person name="Rast P."/>
            <person name="Oberbeckmann S."/>
            <person name="Bunk B."/>
            <person name="Jeske O."/>
            <person name="Meyerdierks A."/>
            <person name="Storesund J.E."/>
            <person name="Kallscheuer N."/>
            <person name="Luecker S."/>
            <person name="Lage O.M."/>
            <person name="Pohl T."/>
            <person name="Merkel B.J."/>
            <person name="Hornburger P."/>
            <person name="Mueller R.-W."/>
            <person name="Bruemmer F."/>
            <person name="Labrenz M."/>
            <person name="Spormann A.M."/>
            <person name="Op den Camp H."/>
            <person name="Overmann J."/>
            <person name="Amann R."/>
            <person name="Jetten M.S.M."/>
            <person name="Mascher T."/>
            <person name="Medema M.H."/>
            <person name="Devos D.P."/>
            <person name="Kaster A.-K."/>
            <person name="Ovreas L."/>
            <person name="Rohde M."/>
            <person name="Galperin M.Y."/>
            <person name="Jogler C."/>
        </authorList>
    </citation>
    <scope>NUCLEOTIDE SEQUENCE [LARGE SCALE GENOMIC DNA]</scope>
    <source>
        <strain evidence="2 3">K23_9</strain>
    </source>
</reference>
<sequence>MLVLAAAILGMLSLAAFCYAWGLNFQDEGWTQPDGSSPMVNRPWLIASAAGASLATLLFWIGLVQLTRQNKHIAEIE</sequence>
<evidence type="ECO:0000256" key="1">
    <source>
        <dbReference type="SAM" id="Phobius"/>
    </source>
</evidence>
<proteinExistence type="predicted"/>
<feature type="transmembrane region" description="Helical" evidence="1">
    <location>
        <begin position="44"/>
        <end position="63"/>
    </location>
</feature>
<keyword evidence="1" id="KW-1133">Transmembrane helix</keyword>